<name>A0AAN9J856_CLITE</name>
<dbReference type="AlphaFoldDB" id="A0AAN9J856"/>
<proteinExistence type="predicted"/>
<evidence type="ECO:0000313" key="2">
    <source>
        <dbReference type="Proteomes" id="UP001359559"/>
    </source>
</evidence>
<organism evidence="1 2">
    <name type="scientific">Clitoria ternatea</name>
    <name type="common">Butterfly pea</name>
    <dbReference type="NCBI Taxonomy" id="43366"/>
    <lineage>
        <taxon>Eukaryota</taxon>
        <taxon>Viridiplantae</taxon>
        <taxon>Streptophyta</taxon>
        <taxon>Embryophyta</taxon>
        <taxon>Tracheophyta</taxon>
        <taxon>Spermatophyta</taxon>
        <taxon>Magnoliopsida</taxon>
        <taxon>eudicotyledons</taxon>
        <taxon>Gunneridae</taxon>
        <taxon>Pentapetalae</taxon>
        <taxon>rosids</taxon>
        <taxon>fabids</taxon>
        <taxon>Fabales</taxon>
        <taxon>Fabaceae</taxon>
        <taxon>Papilionoideae</taxon>
        <taxon>50 kb inversion clade</taxon>
        <taxon>NPAAA clade</taxon>
        <taxon>indigoferoid/millettioid clade</taxon>
        <taxon>Phaseoleae</taxon>
        <taxon>Clitoria</taxon>
    </lineage>
</organism>
<comment type="caution">
    <text evidence="1">The sequence shown here is derived from an EMBL/GenBank/DDBJ whole genome shotgun (WGS) entry which is preliminary data.</text>
</comment>
<dbReference type="EMBL" id="JAYKXN010000004">
    <property type="protein sequence ID" value="KAK7294132.1"/>
    <property type="molecule type" value="Genomic_DNA"/>
</dbReference>
<keyword evidence="2" id="KW-1185">Reference proteome</keyword>
<sequence>MEGENLHPTMGEEKEKREAMVEDATIINNEPTFLSLNNKIGFVMGITNNHESEFVFGTISSGSERFRVKETNNVKKRNESTIVQDLSSSSLIKHSFFVSFFDSTIFYAARGKLVKIKALYKSSKGIKEEKKVGMKKMKNVFTFAKPKPPKSITTTPELHTTPNILIGEVALKNCPILVGTRFLQEIIRAASNVIGYNIFDEICNALS</sequence>
<dbReference type="Proteomes" id="UP001359559">
    <property type="component" value="Unassembled WGS sequence"/>
</dbReference>
<protein>
    <submittedName>
        <fullName evidence="1">Uncharacterized protein</fullName>
    </submittedName>
</protein>
<gene>
    <name evidence="1" type="ORF">RJT34_17015</name>
</gene>
<accession>A0AAN9J856</accession>
<reference evidence="1 2" key="1">
    <citation type="submission" date="2024-01" db="EMBL/GenBank/DDBJ databases">
        <title>The genomes of 5 underutilized Papilionoideae crops provide insights into root nodulation and disease resistance.</title>
        <authorList>
            <person name="Yuan L."/>
        </authorList>
    </citation>
    <scope>NUCLEOTIDE SEQUENCE [LARGE SCALE GENOMIC DNA]</scope>
    <source>
        <strain evidence="1">LY-2023</strain>
        <tissue evidence="1">Leaf</tissue>
    </source>
</reference>
<evidence type="ECO:0000313" key="1">
    <source>
        <dbReference type="EMBL" id="KAK7294132.1"/>
    </source>
</evidence>